<reference evidence="1 2" key="1">
    <citation type="submission" date="2016-08" db="EMBL/GenBank/DDBJ databases">
        <authorList>
            <person name="Seilhamer J.J."/>
        </authorList>
    </citation>
    <scope>NUCLEOTIDE SEQUENCE [LARGE SCALE GENOMIC DNA]</scope>
    <source>
        <strain evidence="1 2">P1-7</strain>
    </source>
</reference>
<dbReference type="Proteomes" id="UP000199205">
    <property type="component" value="Unassembled WGS sequence"/>
</dbReference>
<sequence length="81" mass="9093">MKNRCKFNPCCGDPYNCEPPPEHAHKLKLFDKADDEALSWVTTNLTALRKDNGMLQYDLTDVVRAFQAGRAAHSEAQEGRG</sequence>
<name>A0A1C3VSQ6_9HYPH</name>
<proteinExistence type="predicted"/>
<protein>
    <submittedName>
        <fullName evidence="1">Uncharacterized protein</fullName>
    </submittedName>
</protein>
<evidence type="ECO:0000313" key="1">
    <source>
        <dbReference type="EMBL" id="SCB30748.1"/>
    </source>
</evidence>
<evidence type="ECO:0000313" key="2">
    <source>
        <dbReference type="Proteomes" id="UP000199205"/>
    </source>
</evidence>
<gene>
    <name evidence="1" type="ORF">GA0061101_106151</name>
</gene>
<organism evidence="1 2">
    <name type="scientific">Rhizobium lusitanum</name>
    <dbReference type="NCBI Taxonomy" id="293958"/>
    <lineage>
        <taxon>Bacteria</taxon>
        <taxon>Pseudomonadati</taxon>
        <taxon>Pseudomonadota</taxon>
        <taxon>Alphaproteobacteria</taxon>
        <taxon>Hyphomicrobiales</taxon>
        <taxon>Rhizobiaceae</taxon>
        <taxon>Rhizobium/Agrobacterium group</taxon>
        <taxon>Rhizobium</taxon>
    </lineage>
</organism>
<accession>A0A1C3VSQ6</accession>
<dbReference type="AlphaFoldDB" id="A0A1C3VSQ6"/>
<dbReference type="EMBL" id="FMAF01000006">
    <property type="protein sequence ID" value="SCB30748.1"/>
    <property type="molecule type" value="Genomic_DNA"/>
</dbReference>